<comment type="caution">
    <text evidence="2">The sequence shown here is derived from an EMBL/GenBank/DDBJ whole genome shotgun (WGS) entry which is preliminary data.</text>
</comment>
<sequence>MSYQEKRLSESTSLTENPTFILILSIALVFLVLTAQYENWTSPMAVIAVVPLSALGVVLALLSRGADNNVYTQIGLVLLVALASKNAILIVEFAAEQRRDSKSLVEAAISAATLRFRAILMTAFSLILGFFPLLVAAGAGAASRQAVGNAVVGGMAAATLFSLLLVLSFFVIFRSLGEMFDSKPKNETAMENAT</sequence>
<dbReference type="InterPro" id="IPR001036">
    <property type="entry name" value="Acrflvin-R"/>
</dbReference>
<reference evidence="2 3" key="1">
    <citation type="submission" date="2018-02" db="EMBL/GenBank/DDBJ databases">
        <title>Comparative genomes isolates from brazilian mangrove.</title>
        <authorList>
            <person name="Araujo J.E."/>
            <person name="Taketani R.G."/>
            <person name="Silva M.C.P."/>
            <person name="Loureco M.V."/>
            <person name="Andreote F.D."/>
        </authorList>
    </citation>
    <scope>NUCLEOTIDE SEQUENCE [LARGE SCALE GENOMIC DNA]</scope>
    <source>
        <strain evidence="2 3">NAP PRIS-MGV</strain>
    </source>
</reference>
<gene>
    <name evidence="2" type="ORF">C5Y98_16550</name>
</gene>
<evidence type="ECO:0008006" key="4">
    <source>
        <dbReference type="Google" id="ProtNLM"/>
    </source>
</evidence>
<proteinExistence type="predicted"/>
<dbReference type="GO" id="GO:0042910">
    <property type="term" value="F:xenobiotic transmembrane transporter activity"/>
    <property type="evidence" value="ECO:0007669"/>
    <property type="project" value="TreeGrafter"/>
</dbReference>
<keyword evidence="1" id="KW-1133">Transmembrane helix</keyword>
<dbReference type="Gene3D" id="1.20.1640.10">
    <property type="entry name" value="Multidrug efflux transporter AcrB transmembrane domain"/>
    <property type="match status" value="1"/>
</dbReference>
<dbReference type="PRINTS" id="PR00702">
    <property type="entry name" value="ACRIFLAVINRP"/>
</dbReference>
<feature type="transmembrane region" description="Helical" evidence="1">
    <location>
        <begin position="116"/>
        <end position="139"/>
    </location>
</feature>
<keyword evidence="1" id="KW-0472">Membrane</keyword>
<organism evidence="2 3">
    <name type="scientific">Blastopirellula marina</name>
    <dbReference type="NCBI Taxonomy" id="124"/>
    <lineage>
        <taxon>Bacteria</taxon>
        <taxon>Pseudomonadati</taxon>
        <taxon>Planctomycetota</taxon>
        <taxon>Planctomycetia</taxon>
        <taxon>Pirellulales</taxon>
        <taxon>Pirellulaceae</taxon>
        <taxon>Blastopirellula</taxon>
    </lineage>
</organism>
<dbReference type="Pfam" id="PF00873">
    <property type="entry name" value="ACR_tran"/>
    <property type="match status" value="1"/>
</dbReference>
<keyword evidence="1" id="KW-0812">Transmembrane</keyword>
<dbReference type="EMBL" id="PUIB01000017">
    <property type="protein sequence ID" value="PQO33837.1"/>
    <property type="molecule type" value="Genomic_DNA"/>
</dbReference>
<accession>A0A2S8FNU0</accession>
<dbReference type="SUPFAM" id="SSF82866">
    <property type="entry name" value="Multidrug efflux transporter AcrB transmembrane domain"/>
    <property type="match status" value="1"/>
</dbReference>
<dbReference type="Proteomes" id="UP000239388">
    <property type="component" value="Unassembled WGS sequence"/>
</dbReference>
<feature type="transmembrane region" description="Helical" evidence="1">
    <location>
        <begin position="44"/>
        <end position="62"/>
    </location>
</feature>
<protein>
    <recommendedName>
        <fullName evidence="4">Hydrophobe/amphiphile efflux-1 family RND transporter</fullName>
    </recommendedName>
</protein>
<dbReference type="PANTHER" id="PTHR32063:SF13">
    <property type="entry name" value="MULTIDRUG EFFLUX PUMP SUBUNIT ACRB-RELATED"/>
    <property type="match status" value="1"/>
</dbReference>
<evidence type="ECO:0000313" key="2">
    <source>
        <dbReference type="EMBL" id="PQO33837.1"/>
    </source>
</evidence>
<evidence type="ECO:0000256" key="1">
    <source>
        <dbReference type="SAM" id="Phobius"/>
    </source>
</evidence>
<name>A0A2S8FNU0_9BACT</name>
<dbReference type="GO" id="GO:0005886">
    <property type="term" value="C:plasma membrane"/>
    <property type="evidence" value="ECO:0007669"/>
    <property type="project" value="TreeGrafter"/>
</dbReference>
<evidence type="ECO:0000313" key="3">
    <source>
        <dbReference type="Proteomes" id="UP000239388"/>
    </source>
</evidence>
<dbReference type="PANTHER" id="PTHR32063">
    <property type="match status" value="1"/>
</dbReference>
<dbReference type="AlphaFoldDB" id="A0A2S8FNU0"/>
<feature type="transmembrane region" description="Helical" evidence="1">
    <location>
        <begin position="20"/>
        <end position="37"/>
    </location>
</feature>
<feature type="transmembrane region" description="Helical" evidence="1">
    <location>
        <begin position="74"/>
        <end position="95"/>
    </location>
</feature>
<dbReference type="OrthoDB" id="9791035at2"/>
<feature type="transmembrane region" description="Helical" evidence="1">
    <location>
        <begin position="151"/>
        <end position="173"/>
    </location>
</feature>